<name>A0AAD1VYR3_PELCU</name>
<evidence type="ECO:0000313" key="2">
    <source>
        <dbReference type="Proteomes" id="UP001295444"/>
    </source>
</evidence>
<dbReference type="PANTHER" id="PTHR11505">
    <property type="entry name" value="L1 TRANSPOSABLE ELEMENT-RELATED"/>
    <property type="match status" value="1"/>
</dbReference>
<dbReference type="AlphaFoldDB" id="A0AAD1VYR3"/>
<dbReference type="Proteomes" id="UP001295444">
    <property type="component" value="Chromosome 03"/>
</dbReference>
<proteinExistence type="predicted"/>
<dbReference type="EMBL" id="OW240914">
    <property type="protein sequence ID" value="CAH2274955.1"/>
    <property type="molecule type" value="Genomic_DNA"/>
</dbReference>
<gene>
    <name evidence="1" type="ORF">PECUL_23A032588</name>
</gene>
<sequence>MEEFFKHLIPGIPEERWAIDRAHRALRARRAERSVARDVIIRFHHYCTKDAIVKYCIDNVLQYQDTKLGMYQDLGPATLQRRKEWRLAAELFRSHEIRYTWGHPFKLVAFKAGRTQTLTPGAHPVPFFRGLNADVPPDPAKPLETKADTHRTRMAGDRGHIGRYDLRETLMDMHLIRYGEPSLL</sequence>
<reference evidence="1" key="1">
    <citation type="submission" date="2022-03" db="EMBL/GenBank/DDBJ databases">
        <authorList>
            <person name="Alioto T."/>
            <person name="Alioto T."/>
            <person name="Gomez Garrido J."/>
        </authorList>
    </citation>
    <scope>NUCLEOTIDE SEQUENCE</scope>
</reference>
<dbReference type="InterPro" id="IPR004244">
    <property type="entry name" value="Transposase_22"/>
</dbReference>
<keyword evidence="2" id="KW-1185">Reference proteome</keyword>
<protein>
    <submittedName>
        <fullName evidence="1">Uncharacterized protein</fullName>
    </submittedName>
</protein>
<dbReference type="Gene3D" id="3.30.70.1820">
    <property type="entry name" value="L1 transposable element, RRM domain"/>
    <property type="match status" value="1"/>
</dbReference>
<accession>A0AAD1VYR3</accession>
<evidence type="ECO:0000313" key="1">
    <source>
        <dbReference type="EMBL" id="CAH2274955.1"/>
    </source>
</evidence>
<organism evidence="1 2">
    <name type="scientific">Pelobates cultripes</name>
    <name type="common">Western spadefoot toad</name>
    <dbReference type="NCBI Taxonomy" id="61616"/>
    <lineage>
        <taxon>Eukaryota</taxon>
        <taxon>Metazoa</taxon>
        <taxon>Chordata</taxon>
        <taxon>Craniata</taxon>
        <taxon>Vertebrata</taxon>
        <taxon>Euteleostomi</taxon>
        <taxon>Amphibia</taxon>
        <taxon>Batrachia</taxon>
        <taxon>Anura</taxon>
        <taxon>Pelobatoidea</taxon>
        <taxon>Pelobatidae</taxon>
        <taxon>Pelobates</taxon>
    </lineage>
</organism>